<accession>A0ABT6BD31</accession>
<evidence type="ECO:0000313" key="3">
    <source>
        <dbReference type="Proteomes" id="UP001528850"/>
    </source>
</evidence>
<sequence>MIRHAWIALSLSLAALTSHARVIDNATVIPFGPGISHVTWQGQAFTVVSGWRDNNNAHGYIALSIYADALGGNQKIPLSVVPVFEADANDPKKTHEQVVLQVSGGADCTLHGVRLFHLPKPAPLMLAIATRDVGDSYADTRPVHFDLYRLRLDNRGEPGIPPASFVFDRRIDASKSYCDVDEAFQNELGLPAVDGARLPWSSE</sequence>
<protein>
    <submittedName>
        <fullName evidence="2">Uncharacterized protein</fullName>
    </submittedName>
</protein>
<evidence type="ECO:0000256" key="1">
    <source>
        <dbReference type="SAM" id="SignalP"/>
    </source>
</evidence>
<name>A0ABT6BD31_9GAMM</name>
<feature type="chain" id="PRO_5047373412" evidence="1">
    <location>
        <begin position="21"/>
        <end position="203"/>
    </location>
</feature>
<organism evidence="2 3">
    <name type="scientific">Luteibacter sahnii</name>
    <dbReference type="NCBI Taxonomy" id="3021977"/>
    <lineage>
        <taxon>Bacteria</taxon>
        <taxon>Pseudomonadati</taxon>
        <taxon>Pseudomonadota</taxon>
        <taxon>Gammaproteobacteria</taxon>
        <taxon>Lysobacterales</taxon>
        <taxon>Rhodanobacteraceae</taxon>
        <taxon>Luteibacter</taxon>
    </lineage>
</organism>
<feature type="signal peptide" evidence="1">
    <location>
        <begin position="1"/>
        <end position="20"/>
    </location>
</feature>
<gene>
    <name evidence="2" type="ORF">P3W24_13885</name>
</gene>
<dbReference type="EMBL" id="JARJJS010000003">
    <property type="protein sequence ID" value="MDF4026060.1"/>
    <property type="molecule type" value="Genomic_DNA"/>
</dbReference>
<reference evidence="2 3" key="1">
    <citation type="journal article" date="2024" name="Curr. Microbiol.">
        <title>Luteibacter sahnii sp. nov., A Novel Yellow-Colored Xanthomonadin Pigment Producing Probiotic Bacterium from Healthy Rice Seed Microbiome.</title>
        <authorList>
            <person name="Jaiswal G."/>
            <person name="Rana R."/>
            <person name="Nayak P.K."/>
            <person name="Chouhan R."/>
            <person name="Gandhi S.G."/>
            <person name="Patel H.K."/>
            <person name="Patil P.B."/>
        </authorList>
    </citation>
    <scope>NUCLEOTIDE SEQUENCE [LARGE SCALE GENOMIC DNA]</scope>
    <source>
        <strain evidence="2 3">PPL201</strain>
    </source>
</reference>
<proteinExistence type="predicted"/>
<evidence type="ECO:0000313" key="2">
    <source>
        <dbReference type="EMBL" id="MDF4026060.1"/>
    </source>
</evidence>
<dbReference type="Proteomes" id="UP001528850">
    <property type="component" value="Unassembled WGS sequence"/>
</dbReference>
<comment type="caution">
    <text evidence="2">The sequence shown here is derived from an EMBL/GenBank/DDBJ whole genome shotgun (WGS) entry which is preliminary data.</text>
</comment>
<keyword evidence="1" id="KW-0732">Signal</keyword>
<keyword evidence="3" id="KW-1185">Reference proteome</keyword>